<dbReference type="InterPro" id="IPR046342">
    <property type="entry name" value="CBS_dom_sf"/>
</dbReference>
<dbReference type="EC" id="1.1.1.205" evidence="13 19"/>
<dbReference type="UniPathway" id="UPA00601">
    <property type="reaction ID" value="UER00295"/>
</dbReference>
<name>J4KSM4_9GAMM</name>
<feature type="binding site" evidence="13 15">
    <location>
        <begin position="297"/>
        <end position="299"/>
    </location>
    <ligand>
        <name>NAD(+)</name>
        <dbReference type="ChEBI" id="CHEBI:57540"/>
    </ligand>
</feature>
<feature type="binding site" description="in other chain" evidence="13 16">
    <location>
        <position position="304"/>
    </location>
    <ligand>
        <name>K(+)</name>
        <dbReference type="ChEBI" id="CHEBI:29103"/>
        <note>ligand shared between two tetrameric partners</note>
    </ligand>
</feature>
<dbReference type="InterPro" id="IPR015875">
    <property type="entry name" value="IMP_DH/GMP_Rdtase_CS"/>
</dbReference>
<keyword evidence="7 13" id="KW-0658">Purine biosynthesis</keyword>
<dbReference type="InterPro" id="IPR005990">
    <property type="entry name" value="IMP_DH"/>
</dbReference>
<evidence type="ECO:0000256" key="12">
    <source>
        <dbReference type="ARBA" id="ARBA00048028"/>
    </source>
</evidence>
<feature type="binding site" evidence="15">
    <location>
        <begin position="247"/>
        <end position="249"/>
    </location>
    <ligand>
        <name>NAD(+)</name>
        <dbReference type="ChEBI" id="CHEBI:57540"/>
    </ligand>
</feature>
<evidence type="ECO:0000313" key="22">
    <source>
        <dbReference type="Proteomes" id="UP000010116"/>
    </source>
</evidence>
<feature type="binding site" evidence="13">
    <location>
        <position position="415"/>
    </location>
    <ligand>
        <name>IMP</name>
        <dbReference type="ChEBI" id="CHEBI:58053"/>
    </ligand>
</feature>
<evidence type="ECO:0000256" key="8">
    <source>
        <dbReference type="ARBA" id="ARBA00022958"/>
    </source>
</evidence>
<feature type="binding site" evidence="13">
    <location>
        <position position="469"/>
    </location>
    <ligand>
        <name>K(+)</name>
        <dbReference type="ChEBI" id="CHEBI:29103"/>
        <note>ligand shared between two tetrameric partners</note>
    </ligand>
</feature>
<evidence type="ECO:0000256" key="17">
    <source>
        <dbReference type="PROSITE-ProRule" id="PRU00703"/>
    </source>
</evidence>
<keyword evidence="10 13" id="KW-0520">NAD</keyword>
<dbReference type="PANTHER" id="PTHR11911:SF111">
    <property type="entry name" value="INOSINE-5'-MONOPHOSPHATE DEHYDROGENASE"/>
    <property type="match status" value="1"/>
</dbReference>
<evidence type="ECO:0000256" key="9">
    <source>
        <dbReference type="ARBA" id="ARBA00023002"/>
    </source>
</evidence>
<feature type="binding site" evidence="13">
    <location>
        <position position="247"/>
    </location>
    <ligand>
        <name>NAD(+)</name>
        <dbReference type="ChEBI" id="CHEBI:57540"/>
    </ligand>
</feature>
<dbReference type="PANTHER" id="PTHR11911">
    <property type="entry name" value="INOSINE-5-MONOPHOSPHATE DEHYDROGENASE RELATED"/>
    <property type="match status" value="1"/>
</dbReference>
<evidence type="ECO:0000256" key="6">
    <source>
        <dbReference type="ARBA" id="ARBA00022749"/>
    </source>
</evidence>
<evidence type="ECO:0000256" key="1">
    <source>
        <dbReference type="ARBA" id="ARBA00001958"/>
    </source>
</evidence>
<evidence type="ECO:0000256" key="2">
    <source>
        <dbReference type="ARBA" id="ARBA00005502"/>
    </source>
</evidence>
<dbReference type="GO" id="GO:0006177">
    <property type="term" value="P:GMP biosynthetic process"/>
    <property type="evidence" value="ECO:0007669"/>
    <property type="project" value="UniProtKB-UniRule"/>
</dbReference>
<feature type="binding site" evidence="13">
    <location>
        <begin position="384"/>
        <end position="388"/>
    </location>
    <ligand>
        <name>IMP</name>
        <dbReference type="ChEBI" id="CHEBI:58053"/>
    </ligand>
</feature>
<dbReference type="PROSITE" id="PS51371">
    <property type="entry name" value="CBS"/>
    <property type="match status" value="2"/>
</dbReference>
<comment type="activity regulation">
    <text evidence="13">Mycophenolic acid (MPA) is a non-competitive inhibitor that prevents formation of the closed enzyme conformation by binding to the same site as the amobile flap. In contrast, mizoribine monophosphate (MZP) is a competitive inhibitor that induces the closed conformation. MPA is a potent inhibitor of mammalian IMPDHs but a poor inhibitor of the bacterial enzymes. MZP is a more potent inhibitor of bacterial IMPDH.</text>
</comment>
<dbReference type="PROSITE" id="PS00487">
    <property type="entry name" value="IMP_DH_GMP_RED"/>
    <property type="match status" value="1"/>
</dbReference>
<dbReference type="HOGENOM" id="CLU_022552_2_1_6"/>
<dbReference type="FunFam" id="3.20.20.70:FF:000003">
    <property type="entry name" value="GMP reductase"/>
    <property type="match status" value="1"/>
</dbReference>
<keyword evidence="6 13" id="KW-0332">GMP biosynthesis</keyword>
<feature type="binding site" description="in other chain" evidence="13 16">
    <location>
        <position position="299"/>
    </location>
    <ligand>
        <name>K(+)</name>
        <dbReference type="ChEBI" id="CHEBI:29103"/>
        <note>ligand shared between two tetrameric partners</note>
    </ligand>
</feature>
<feature type="binding site" description="in other chain" evidence="13 16">
    <location>
        <position position="301"/>
    </location>
    <ligand>
        <name>K(+)</name>
        <dbReference type="ChEBI" id="CHEBI:29103"/>
        <note>ligand shared between two tetrameric partners</note>
    </ligand>
</feature>
<dbReference type="SMART" id="SM00116">
    <property type="entry name" value="CBS"/>
    <property type="match status" value="2"/>
</dbReference>
<dbReference type="HAMAP" id="MF_01964">
    <property type="entry name" value="IMPDH"/>
    <property type="match status" value="1"/>
</dbReference>
<feature type="active site" description="Thioimidate intermediate" evidence="13 14">
    <location>
        <position position="304"/>
    </location>
</feature>
<feature type="domain" description="CBS" evidence="20">
    <location>
        <begin position="152"/>
        <end position="210"/>
    </location>
</feature>
<dbReference type="Gene3D" id="3.20.20.70">
    <property type="entry name" value="Aldolase class I"/>
    <property type="match status" value="1"/>
</dbReference>
<dbReference type="GO" id="GO:0046872">
    <property type="term" value="F:metal ion binding"/>
    <property type="evidence" value="ECO:0007669"/>
    <property type="project" value="UniProtKB-UniRule"/>
</dbReference>
<evidence type="ECO:0000256" key="5">
    <source>
        <dbReference type="ARBA" id="ARBA00022737"/>
    </source>
</evidence>
<evidence type="ECO:0000256" key="15">
    <source>
        <dbReference type="PIRSR" id="PIRSR000130-3"/>
    </source>
</evidence>
<evidence type="ECO:0000256" key="18">
    <source>
        <dbReference type="RuleBase" id="RU003927"/>
    </source>
</evidence>
<dbReference type="CDD" id="cd04601">
    <property type="entry name" value="CBS_pair_IMPDH"/>
    <property type="match status" value="1"/>
</dbReference>
<dbReference type="GO" id="GO:0000166">
    <property type="term" value="F:nucleotide binding"/>
    <property type="evidence" value="ECO:0007669"/>
    <property type="project" value="UniProtKB-UniRule"/>
</dbReference>
<feature type="binding site" evidence="13">
    <location>
        <position position="471"/>
    </location>
    <ligand>
        <name>K(+)</name>
        <dbReference type="ChEBI" id="CHEBI:29103"/>
        <note>ligand shared between two tetrameric partners</note>
    </ligand>
</feature>
<evidence type="ECO:0000256" key="19">
    <source>
        <dbReference type="RuleBase" id="RU003928"/>
    </source>
</evidence>
<accession>J4KSM4</accession>
<dbReference type="InterPro" id="IPR000644">
    <property type="entry name" value="CBS_dom"/>
</dbReference>
<dbReference type="Pfam" id="PF00478">
    <property type="entry name" value="IMPDH"/>
    <property type="match status" value="1"/>
</dbReference>
<feature type="binding site" evidence="13">
    <location>
        <begin position="360"/>
        <end position="361"/>
    </location>
    <ligand>
        <name>IMP</name>
        <dbReference type="ChEBI" id="CHEBI:58053"/>
    </ligand>
</feature>
<feature type="binding site" evidence="13">
    <location>
        <begin position="337"/>
        <end position="339"/>
    </location>
    <ligand>
        <name>IMP</name>
        <dbReference type="ChEBI" id="CHEBI:58053"/>
    </ligand>
</feature>
<keyword evidence="5" id="KW-0677">Repeat</keyword>
<comment type="similarity">
    <text evidence="2 13 18">Belongs to the IMPDH/GMPR family.</text>
</comment>
<dbReference type="NCBIfam" id="TIGR01302">
    <property type="entry name" value="IMP_dehydrog"/>
    <property type="match status" value="1"/>
</dbReference>
<reference evidence="21 22" key="1">
    <citation type="journal article" date="2012" name="ISME J.">
        <title>Genomic insights to SAR86, an abundant and uncultivated marine bacterial lineage.</title>
        <authorList>
            <person name="Dupont C.L."/>
            <person name="Rusch D.B."/>
            <person name="Yooseph S."/>
            <person name="Lombardo M.J."/>
            <person name="Richter R.A."/>
            <person name="Valas R."/>
            <person name="Novotny M."/>
            <person name="Yee-Greenbaum J."/>
            <person name="Selengut J.D."/>
            <person name="Haft D.H."/>
            <person name="Halpern A.L."/>
            <person name="Lasken R.S."/>
            <person name="Nealson K."/>
            <person name="Friedman R."/>
            <person name="Venter J.C."/>
        </authorList>
    </citation>
    <scope>NUCLEOTIDE SEQUENCE [LARGE SCALE GENOMIC DNA]</scope>
</reference>
<dbReference type="SUPFAM" id="SSF51412">
    <property type="entry name" value="Inosine monophosphate dehydrogenase (IMPDH)"/>
    <property type="match status" value="1"/>
</dbReference>
<evidence type="ECO:0000256" key="14">
    <source>
        <dbReference type="PIRSR" id="PIRSR000130-1"/>
    </source>
</evidence>
<dbReference type="SMART" id="SM01240">
    <property type="entry name" value="IMPDH"/>
    <property type="match status" value="1"/>
</dbReference>
<sequence length="487" mass="51937">MDKVKLKALTFDDVLLLPSYSDFVPSEASTETKLTKNITLKTPLVSAAMDTVTERGMAIALAEAGGIGIIHKNNTIEQQAAEVKAVKKYESGVVRDPITIESHKTIGELNKLTSELKISGMPVVNGTELMGIVTSRDFRYADDTDAEIATIMTPKEKLITVSEGASQDEVKKLMYENRIEKILVLDGKGCLSGLVTMKDIDKSAEHPNATKDSSGQLMVGAAIGTGEDTNKRAAALVEAGVDVLVVDSAHGHSKNVIEAIKKIKNDHPQVDVIGGNVATPEGAIELVNAGADAIKVGMGPGSICTTRIIAGIGVPQITAILRVREALKGKKVNIIADGGIRFSGDISKAIAAGADSVMLGGLFAGTEEAPGELELFQGRSFKTYRGMGSLGAMTERQDANRYMQEDIDAEKLVPEGIEGRVPYKGKVINVINQLVGGLRQSMGYVGCQTIEKLKNDSEFIEITNAGMTESHVHDVMITKEAPNYQRS</sequence>
<comment type="pathway">
    <text evidence="13 19">Purine metabolism; XMP biosynthesis via de novo pathway; XMP from IMP: step 1/1.</text>
</comment>
<dbReference type="GO" id="GO:0006183">
    <property type="term" value="P:GTP biosynthetic process"/>
    <property type="evidence" value="ECO:0007669"/>
    <property type="project" value="TreeGrafter"/>
</dbReference>
<dbReference type="InterPro" id="IPR013785">
    <property type="entry name" value="Aldolase_TIM"/>
</dbReference>
<proteinExistence type="inferred from homology"/>
<dbReference type="AlphaFoldDB" id="J4KSM4"/>
<feature type="active site" description="Proton acceptor" evidence="13 14">
    <location>
        <position position="401"/>
    </location>
</feature>
<feature type="binding site" evidence="13">
    <location>
        <position position="470"/>
    </location>
    <ligand>
        <name>K(+)</name>
        <dbReference type="ChEBI" id="CHEBI:29103"/>
        <note>ligand shared between two tetrameric partners</note>
    </ligand>
</feature>
<comment type="subunit">
    <text evidence="3 13">Homotetramer.</text>
</comment>
<evidence type="ECO:0000256" key="13">
    <source>
        <dbReference type="HAMAP-Rule" id="MF_01964"/>
    </source>
</evidence>
<feature type="binding site" evidence="13">
    <location>
        <position position="302"/>
    </location>
    <ligand>
        <name>IMP</name>
        <dbReference type="ChEBI" id="CHEBI:58053"/>
    </ligand>
</feature>
<dbReference type="PIRSF" id="PIRSF000130">
    <property type="entry name" value="IMPDH"/>
    <property type="match status" value="1"/>
</dbReference>
<dbReference type="Proteomes" id="UP000010116">
    <property type="component" value="Unassembled WGS sequence"/>
</dbReference>
<gene>
    <name evidence="13 21" type="primary">guaB</name>
    <name evidence="21" type="ORF">NT02SARS_0728</name>
</gene>
<keyword evidence="8 13" id="KW-0630">Potassium</keyword>
<keyword evidence="11 17" id="KW-0129">CBS domain</keyword>
<dbReference type="SUPFAM" id="SSF54631">
    <property type="entry name" value="CBS-domain pair"/>
    <property type="match status" value="1"/>
</dbReference>
<comment type="caution">
    <text evidence="13">Lacks conserved residue(s) required for the propagation of feature annotation.</text>
</comment>
<evidence type="ECO:0000256" key="10">
    <source>
        <dbReference type="ARBA" id="ARBA00023027"/>
    </source>
</evidence>
<dbReference type="EMBL" id="JH611185">
    <property type="protein sequence ID" value="EJP72959.1"/>
    <property type="molecule type" value="Genomic_DNA"/>
</dbReference>
<protein>
    <recommendedName>
        <fullName evidence="13 19">Inosine-5'-monophosphate dehydrogenase</fullName>
        <shortName evidence="13">IMP dehydrogenase</shortName>
        <shortName evidence="13">IMPD</shortName>
        <shortName evidence="13">IMPDH</shortName>
        <ecNumber evidence="13 19">1.1.1.205</ecNumber>
    </recommendedName>
</protein>
<evidence type="ECO:0000256" key="11">
    <source>
        <dbReference type="ARBA" id="ARBA00023122"/>
    </source>
</evidence>
<dbReference type="GO" id="GO:0003938">
    <property type="term" value="F:IMP dehydrogenase activity"/>
    <property type="evidence" value="ECO:0007669"/>
    <property type="project" value="UniProtKB-UniRule"/>
</dbReference>
<evidence type="ECO:0000313" key="21">
    <source>
        <dbReference type="EMBL" id="EJP72959.1"/>
    </source>
</evidence>
<keyword evidence="4 13" id="KW-0479">Metal-binding</keyword>
<evidence type="ECO:0000256" key="3">
    <source>
        <dbReference type="ARBA" id="ARBA00011881"/>
    </source>
</evidence>
<comment type="catalytic activity">
    <reaction evidence="12 13 19">
        <text>IMP + NAD(+) + H2O = XMP + NADH + H(+)</text>
        <dbReference type="Rhea" id="RHEA:11708"/>
        <dbReference type="ChEBI" id="CHEBI:15377"/>
        <dbReference type="ChEBI" id="CHEBI:15378"/>
        <dbReference type="ChEBI" id="CHEBI:57464"/>
        <dbReference type="ChEBI" id="CHEBI:57540"/>
        <dbReference type="ChEBI" id="CHEBI:57945"/>
        <dbReference type="ChEBI" id="CHEBI:58053"/>
        <dbReference type="EC" id="1.1.1.205"/>
    </reaction>
</comment>
<keyword evidence="9 13" id="KW-0560">Oxidoreductase</keyword>
<dbReference type="InterPro" id="IPR001093">
    <property type="entry name" value="IMP_DH_GMPRt"/>
</dbReference>
<evidence type="ECO:0000259" key="20">
    <source>
        <dbReference type="PROSITE" id="PS51371"/>
    </source>
</evidence>
<dbReference type="Pfam" id="PF00571">
    <property type="entry name" value="CBS"/>
    <property type="match status" value="2"/>
</dbReference>
<evidence type="ECO:0000256" key="4">
    <source>
        <dbReference type="ARBA" id="ARBA00022723"/>
    </source>
</evidence>
<evidence type="ECO:0000256" key="7">
    <source>
        <dbReference type="ARBA" id="ARBA00022755"/>
    </source>
</evidence>
<organism evidence="21 22">
    <name type="scientific">SAR86 cluster bacterium SAR86B</name>
    <dbReference type="NCBI Taxonomy" id="1123867"/>
    <lineage>
        <taxon>Bacteria</taxon>
        <taxon>Pseudomonadati</taxon>
        <taxon>Pseudomonadota</taxon>
        <taxon>Gammaproteobacteria</taxon>
        <taxon>SAR86 cluster</taxon>
    </lineage>
</organism>
<comment type="cofactor">
    <cofactor evidence="1 13">
        <name>K(+)</name>
        <dbReference type="ChEBI" id="CHEBI:29103"/>
    </cofactor>
</comment>
<evidence type="ECO:0000256" key="16">
    <source>
        <dbReference type="PIRSR" id="PIRSR000130-4"/>
    </source>
</evidence>
<feature type="domain" description="CBS" evidence="20">
    <location>
        <begin position="93"/>
        <end position="148"/>
    </location>
</feature>
<dbReference type="CDD" id="cd00381">
    <property type="entry name" value="IMPDH"/>
    <property type="match status" value="1"/>
</dbReference>
<comment type="function">
    <text evidence="13">Catalyzes the conversion of inosine 5'-phosphate (IMP) to xanthosine 5'-phosphate (XMP), the first committed and rate-limiting step in the de novo synthesis of guanine nucleotides, and therefore plays an important role in the regulation of cell growth.</text>
</comment>